<dbReference type="OrthoDB" id="540004at2759"/>
<feature type="region of interest" description="Disordered" evidence="1">
    <location>
        <begin position="155"/>
        <end position="183"/>
    </location>
</feature>
<dbReference type="Proteomes" id="UP000639643">
    <property type="component" value="Unassembled WGS sequence"/>
</dbReference>
<reference evidence="2" key="1">
    <citation type="journal article" date="2020" name="Phytopathology">
        <title>Genome Sequence Resources of Colletotrichum truncatum, C. plurivorum, C. musicola, and C. sojae: Four Species Pathogenic to Soybean (Glycine max).</title>
        <authorList>
            <person name="Rogerio F."/>
            <person name="Boufleur T.R."/>
            <person name="Ciampi-Guillardi M."/>
            <person name="Sukno S.A."/>
            <person name="Thon M.R."/>
            <person name="Massola Junior N.S."/>
            <person name="Baroncelli R."/>
        </authorList>
    </citation>
    <scope>NUCLEOTIDE SEQUENCE</scope>
    <source>
        <strain evidence="2">LFN0074</strain>
    </source>
</reference>
<dbReference type="EMBL" id="WIGM01000209">
    <property type="protein sequence ID" value="KAF6833795.1"/>
    <property type="molecule type" value="Genomic_DNA"/>
</dbReference>
<dbReference type="AlphaFoldDB" id="A0A8H6NIF0"/>
<comment type="caution">
    <text evidence="2">The sequence shown here is derived from an EMBL/GenBank/DDBJ whole genome shotgun (WGS) entry which is preliminary data.</text>
</comment>
<name>A0A8H6NIF0_9PEZI</name>
<evidence type="ECO:0000313" key="3">
    <source>
        <dbReference type="Proteomes" id="UP000639643"/>
    </source>
</evidence>
<evidence type="ECO:0000313" key="2">
    <source>
        <dbReference type="EMBL" id="KAF6833795.1"/>
    </source>
</evidence>
<evidence type="ECO:0000256" key="1">
    <source>
        <dbReference type="SAM" id="MobiDB-lite"/>
    </source>
</evidence>
<proteinExistence type="predicted"/>
<gene>
    <name evidence="2" type="ORF">CMUS01_06412</name>
</gene>
<protein>
    <submittedName>
        <fullName evidence="2">Kelch repeat protein</fullName>
    </submittedName>
</protein>
<accession>A0A8H6NIF0</accession>
<feature type="region of interest" description="Disordered" evidence="1">
    <location>
        <begin position="1"/>
        <end position="27"/>
    </location>
</feature>
<sequence>METKQCGDPLDPRDCSKDRKAGDDDRQRVESLLSLGRPGLQRAFLEVAEPRDENRRTFMACVSAGERQMIVVGGTATTGRSTEQDNSKDIFPEGLGIFDLTRLVWKDEYYSTAHEYDSPDIVKSWYNEGVLETVTYNEDVASLLGISAVAAKEAHLDENDPEKAPISGTEKAQHPSSYMERRK</sequence>
<keyword evidence="3" id="KW-1185">Reference proteome</keyword>
<organism evidence="2 3">
    <name type="scientific">Colletotrichum musicola</name>
    <dbReference type="NCBI Taxonomy" id="2175873"/>
    <lineage>
        <taxon>Eukaryota</taxon>
        <taxon>Fungi</taxon>
        <taxon>Dikarya</taxon>
        <taxon>Ascomycota</taxon>
        <taxon>Pezizomycotina</taxon>
        <taxon>Sordariomycetes</taxon>
        <taxon>Hypocreomycetidae</taxon>
        <taxon>Glomerellales</taxon>
        <taxon>Glomerellaceae</taxon>
        <taxon>Colletotrichum</taxon>
        <taxon>Colletotrichum orchidearum species complex</taxon>
    </lineage>
</organism>